<proteinExistence type="predicted"/>
<evidence type="ECO:0000313" key="3">
    <source>
        <dbReference type="Proteomes" id="UP001597024"/>
    </source>
</evidence>
<sequence>APVVVPTVSVPATRTFPPIPRKPGYHRRPPYHPRPPRWTWDASEVEEPAGCADVLYKGGECPVPPGDSKPFPTSVPQAEEDESTAPVTGGPTTVPPALPSPSAGPTLKPGE</sequence>
<feature type="non-terminal residue" evidence="2">
    <location>
        <position position="1"/>
    </location>
</feature>
<name>A0ABW3E346_9ACTN</name>
<protein>
    <recommendedName>
        <fullName evidence="4">Glycoprotein G</fullName>
    </recommendedName>
</protein>
<accession>A0ABW3E346</accession>
<feature type="compositionally biased region" description="Basic residues" evidence="1">
    <location>
        <begin position="23"/>
        <end position="35"/>
    </location>
</feature>
<evidence type="ECO:0000313" key="2">
    <source>
        <dbReference type="EMBL" id="MFD0889644.1"/>
    </source>
</evidence>
<dbReference type="EMBL" id="JBHTHX010001949">
    <property type="protein sequence ID" value="MFD0889644.1"/>
    <property type="molecule type" value="Genomic_DNA"/>
</dbReference>
<evidence type="ECO:0008006" key="4">
    <source>
        <dbReference type="Google" id="ProtNLM"/>
    </source>
</evidence>
<organism evidence="2 3">
    <name type="scientific">Streptosporangium algeriense</name>
    <dbReference type="NCBI Taxonomy" id="1682748"/>
    <lineage>
        <taxon>Bacteria</taxon>
        <taxon>Bacillati</taxon>
        <taxon>Actinomycetota</taxon>
        <taxon>Actinomycetes</taxon>
        <taxon>Streptosporangiales</taxon>
        <taxon>Streptosporangiaceae</taxon>
        <taxon>Streptosporangium</taxon>
    </lineage>
</organism>
<gene>
    <name evidence="2" type="ORF">ACFQ08_34335</name>
</gene>
<keyword evidence="3" id="KW-1185">Reference proteome</keyword>
<reference evidence="3" key="1">
    <citation type="journal article" date="2019" name="Int. J. Syst. Evol. Microbiol.">
        <title>The Global Catalogue of Microorganisms (GCM) 10K type strain sequencing project: providing services to taxonomists for standard genome sequencing and annotation.</title>
        <authorList>
            <consortium name="The Broad Institute Genomics Platform"/>
            <consortium name="The Broad Institute Genome Sequencing Center for Infectious Disease"/>
            <person name="Wu L."/>
            <person name="Ma J."/>
        </authorList>
    </citation>
    <scope>NUCLEOTIDE SEQUENCE [LARGE SCALE GENOMIC DNA]</scope>
    <source>
        <strain evidence="3">CCUG 62974</strain>
    </source>
</reference>
<comment type="caution">
    <text evidence="2">The sequence shown here is derived from an EMBL/GenBank/DDBJ whole genome shotgun (WGS) entry which is preliminary data.</text>
</comment>
<dbReference type="Proteomes" id="UP001597024">
    <property type="component" value="Unassembled WGS sequence"/>
</dbReference>
<feature type="region of interest" description="Disordered" evidence="1">
    <location>
        <begin position="1"/>
        <end position="35"/>
    </location>
</feature>
<feature type="region of interest" description="Disordered" evidence="1">
    <location>
        <begin position="58"/>
        <end position="111"/>
    </location>
</feature>
<evidence type="ECO:0000256" key="1">
    <source>
        <dbReference type="SAM" id="MobiDB-lite"/>
    </source>
</evidence>
<feature type="compositionally biased region" description="Low complexity" evidence="1">
    <location>
        <begin position="1"/>
        <end position="13"/>
    </location>
</feature>